<name>A0AAD2CXI1_9STRA</name>
<keyword evidence="4" id="KW-1185">Reference proteome</keyword>
<feature type="region of interest" description="Disordered" evidence="1">
    <location>
        <begin position="1"/>
        <end position="75"/>
    </location>
</feature>
<comment type="caution">
    <text evidence="3">The sequence shown here is derived from an EMBL/GenBank/DDBJ whole genome shotgun (WGS) entry which is preliminary data.</text>
</comment>
<organism evidence="3 4">
    <name type="scientific">Cylindrotheca closterium</name>
    <dbReference type="NCBI Taxonomy" id="2856"/>
    <lineage>
        <taxon>Eukaryota</taxon>
        <taxon>Sar</taxon>
        <taxon>Stramenopiles</taxon>
        <taxon>Ochrophyta</taxon>
        <taxon>Bacillariophyta</taxon>
        <taxon>Bacillariophyceae</taxon>
        <taxon>Bacillariophycidae</taxon>
        <taxon>Bacillariales</taxon>
        <taxon>Bacillariaceae</taxon>
        <taxon>Cylindrotheca</taxon>
    </lineage>
</organism>
<accession>A0AAD2CXI1</accession>
<proteinExistence type="predicted"/>
<sequence length="423" mass="46595">MWTSFRADNMPGHTKNPLSSLLARMPKAKSPESLKVIELLDDSDDEDTKEQCSVKDSNEEIQEKTKGTQTKEPAAAKEREVAIDNLCNELQEVFKLLRTKEKRKLSDAFESTPELKKRKISDASEGSSRLKSPPAAVVSPNQDEACIKPKEHEETCVECVEEFATAAATNSENENSNFEALLKTAGEEQQRLQDTVEAENMTDALINSFNDCMPPEASKGGEGTPQAEDNQDPNCLAIEESSGDVCSVDLPTNEEATLEETAESFHEPDITPNEETVENSHPEELDEPQDDVSIEYEWEETWDSPVNAIVSTTIQWIKDILPPSIGSFFLFVSGLYCVSVDSSAPLKLALCLLVYCVNVGNAVEERETGDQPVFCVSLPTNGSKSWRALVLSFYTIGGLGLLNLVSAFGDKLGDRIRTQMQQA</sequence>
<feature type="transmembrane region" description="Helical" evidence="2">
    <location>
        <begin position="386"/>
        <end position="408"/>
    </location>
</feature>
<feature type="region of interest" description="Disordered" evidence="1">
    <location>
        <begin position="105"/>
        <end position="137"/>
    </location>
</feature>
<feature type="region of interest" description="Disordered" evidence="1">
    <location>
        <begin position="255"/>
        <end position="289"/>
    </location>
</feature>
<dbReference type="EMBL" id="CAKOGP040001335">
    <property type="protein sequence ID" value="CAJ1945126.1"/>
    <property type="molecule type" value="Genomic_DNA"/>
</dbReference>
<keyword evidence="2" id="KW-1133">Transmembrane helix</keyword>
<reference evidence="3" key="1">
    <citation type="submission" date="2023-08" db="EMBL/GenBank/DDBJ databases">
        <authorList>
            <person name="Audoor S."/>
            <person name="Bilcke G."/>
        </authorList>
    </citation>
    <scope>NUCLEOTIDE SEQUENCE</scope>
</reference>
<evidence type="ECO:0000313" key="4">
    <source>
        <dbReference type="Proteomes" id="UP001295423"/>
    </source>
</evidence>
<feature type="region of interest" description="Disordered" evidence="1">
    <location>
        <begin position="210"/>
        <end position="234"/>
    </location>
</feature>
<keyword evidence="2" id="KW-0812">Transmembrane</keyword>
<keyword evidence="2" id="KW-0472">Membrane</keyword>
<protein>
    <submittedName>
        <fullName evidence="3">Uncharacterized protein</fullName>
    </submittedName>
</protein>
<dbReference type="AlphaFoldDB" id="A0AAD2CXI1"/>
<evidence type="ECO:0000256" key="1">
    <source>
        <dbReference type="SAM" id="MobiDB-lite"/>
    </source>
</evidence>
<evidence type="ECO:0000313" key="3">
    <source>
        <dbReference type="EMBL" id="CAJ1945126.1"/>
    </source>
</evidence>
<feature type="compositionally biased region" description="Basic and acidic residues" evidence="1">
    <location>
        <begin position="49"/>
        <end position="66"/>
    </location>
</feature>
<gene>
    <name evidence="3" type="ORF">CYCCA115_LOCUS9270</name>
</gene>
<evidence type="ECO:0000256" key="2">
    <source>
        <dbReference type="SAM" id="Phobius"/>
    </source>
</evidence>
<feature type="compositionally biased region" description="Acidic residues" evidence="1">
    <location>
        <begin position="39"/>
        <end position="48"/>
    </location>
</feature>
<dbReference type="Proteomes" id="UP001295423">
    <property type="component" value="Unassembled WGS sequence"/>
</dbReference>